<dbReference type="InterPro" id="IPR043129">
    <property type="entry name" value="ATPase_NBD"/>
</dbReference>
<dbReference type="InParanoid" id="Q748Q6"/>
<dbReference type="FunFam" id="3.30.420.40:FF:000217">
    <property type="entry name" value="2-hydroxyisocaproyl-CoA dehydratase activator"/>
    <property type="match status" value="1"/>
</dbReference>
<dbReference type="eggNOG" id="COG1924">
    <property type="taxonomic scope" value="Bacteria"/>
</dbReference>
<name>Q748Q6_GEOSL</name>
<dbReference type="OrthoDB" id="9177882at2"/>
<evidence type="ECO:0000313" key="7">
    <source>
        <dbReference type="EMBL" id="AAR36337.1"/>
    </source>
</evidence>
<dbReference type="STRING" id="243231.GSU2945"/>
<dbReference type="AlphaFoldDB" id="Q748Q6"/>
<dbReference type="InterPro" id="IPR008275">
    <property type="entry name" value="CoA_E_activase_dom"/>
</dbReference>
<dbReference type="Proteomes" id="UP000000577">
    <property type="component" value="Chromosome"/>
</dbReference>
<dbReference type="GO" id="GO:0051536">
    <property type="term" value="F:iron-sulfur cluster binding"/>
    <property type="evidence" value="ECO:0007669"/>
    <property type="project" value="UniProtKB-KW"/>
</dbReference>
<evidence type="ECO:0000256" key="1">
    <source>
        <dbReference type="ARBA" id="ARBA00001966"/>
    </source>
</evidence>
<evidence type="ECO:0000256" key="3">
    <source>
        <dbReference type="ARBA" id="ARBA00022723"/>
    </source>
</evidence>
<proteinExistence type="predicted"/>
<dbReference type="SUPFAM" id="SSF53067">
    <property type="entry name" value="Actin-like ATPase domain"/>
    <property type="match status" value="1"/>
</dbReference>
<evidence type="ECO:0000256" key="4">
    <source>
        <dbReference type="ARBA" id="ARBA00023004"/>
    </source>
</evidence>
<reference evidence="7 8" key="2">
    <citation type="journal article" date="2012" name="BMC Genomics">
        <title>Comparative genomic analysis of Geobacter sulfurreducens KN400, a strain with enhanced capacity for extracellular electron transfer and electricity production.</title>
        <authorList>
            <person name="Butler J.E."/>
            <person name="Young N.D."/>
            <person name="Aklujkar M."/>
            <person name="Lovley D.R."/>
        </authorList>
    </citation>
    <scope>NUCLEOTIDE SEQUENCE [LARGE SCALE GENOMIC DNA]</scope>
    <source>
        <strain evidence="8">ATCC 51573 / DSM 12127 / PCA</strain>
    </source>
</reference>
<dbReference type="CDD" id="cd24036">
    <property type="entry name" value="ASKHA_NBD_BcrAD_BadFG_HgdC_HadI"/>
    <property type="match status" value="1"/>
</dbReference>
<keyword evidence="4" id="KW-0408">Iron</keyword>
<dbReference type="PATRIC" id="fig|243231.5.peg.2973"/>
<feature type="domain" description="ATPase BadF/BadG/BcrA/BcrD type" evidence="6">
    <location>
        <begin position="3"/>
        <end position="244"/>
    </location>
</feature>
<dbReference type="Pfam" id="PF01869">
    <property type="entry name" value="BcrAD_BadFG"/>
    <property type="match status" value="1"/>
</dbReference>
<dbReference type="InterPro" id="IPR051805">
    <property type="entry name" value="Dehydratase_Activator_Redct"/>
</dbReference>
<dbReference type="PANTHER" id="PTHR32329:SF8">
    <property type="entry name" value="ACTIVATOR OF (R)-2-HYDROXYGLUTARYL-COA DEHYDRATASE"/>
    <property type="match status" value="1"/>
</dbReference>
<accession>Q748Q6</accession>
<comment type="subunit">
    <text evidence="2">Homodimer.</text>
</comment>
<keyword evidence="3" id="KW-0479">Metal-binding</keyword>
<dbReference type="EMBL" id="AE017180">
    <property type="protein sequence ID" value="AAR36337.1"/>
    <property type="molecule type" value="Genomic_DNA"/>
</dbReference>
<evidence type="ECO:0000256" key="5">
    <source>
        <dbReference type="ARBA" id="ARBA00023014"/>
    </source>
</evidence>
<reference evidence="7 8" key="1">
    <citation type="journal article" date="2003" name="Science">
        <title>Genome of Geobacter sulfurreducens: metal reduction in subsurface environments.</title>
        <authorList>
            <person name="Methe B.A."/>
            <person name="Nelson K.E."/>
            <person name="Eisen J.A."/>
            <person name="Paulsen I.T."/>
            <person name="Nelson W."/>
            <person name="Heidelberg J.F."/>
            <person name="Wu D."/>
            <person name="Wu M."/>
            <person name="Ward N."/>
            <person name="Beanan M.J."/>
            <person name="Dodson R.J."/>
            <person name="Madupu R."/>
            <person name="Brinkac L.M."/>
            <person name="Daugherty S.C."/>
            <person name="DeBoy R.T."/>
            <person name="Durkin A.S."/>
            <person name="Gwinn M."/>
            <person name="Kolonay J.F."/>
            <person name="Sullivan S.A."/>
            <person name="Haft D.H."/>
            <person name="Selengut J."/>
            <person name="Davidsen T.M."/>
            <person name="Zafar N."/>
            <person name="White O."/>
            <person name="Tran B."/>
            <person name="Romero C."/>
            <person name="Forberger H.A."/>
            <person name="Weidman J."/>
            <person name="Khouri H."/>
            <person name="Feldblyum T.V."/>
            <person name="Utterback T.R."/>
            <person name="Van Aken S.E."/>
            <person name="Lovley D.R."/>
            <person name="Fraser C.M."/>
        </authorList>
    </citation>
    <scope>NUCLEOTIDE SEQUENCE [LARGE SCALE GENOMIC DNA]</scope>
    <source>
        <strain evidence="8">ATCC 51573 / DSM 12127 / PCA</strain>
    </source>
</reference>
<organism evidence="7 8">
    <name type="scientific">Geobacter sulfurreducens (strain ATCC 51573 / DSM 12127 / PCA)</name>
    <dbReference type="NCBI Taxonomy" id="243231"/>
    <lineage>
        <taxon>Bacteria</taxon>
        <taxon>Pseudomonadati</taxon>
        <taxon>Thermodesulfobacteriota</taxon>
        <taxon>Desulfuromonadia</taxon>
        <taxon>Geobacterales</taxon>
        <taxon>Geobacteraceae</taxon>
        <taxon>Geobacter</taxon>
    </lineage>
</organism>
<dbReference type="InterPro" id="IPR002731">
    <property type="entry name" value="ATPase_BadF"/>
</dbReference>
<protein>
    <submittedName>
        <fullName evidence="7">(R)-2-hydroxyacyl-CoA dehydratase-radicalizing ATPase</fullName>
    </submittedName>
</protein>
<dbReference type="EnsemblBacteria" id="AAR36337">
    <property type="protein sequence ID" value="AAR36337"/>
    <property type="gene ID" value="GSU2945"/>
</dbReference>
<dbReference type="HOGENOM" id="CLU_066597_0_0_7"/>
<dbReference type="PANTHER" id="PTHR32329">
    <property type="entry name" value="BIFUNCTIONAL PROTEIN [INCLUDES 2-HYDROXYACYL-COA DEHYDRATASE (N-TER) AND ITS ACTIVATOR DOMAIN (C_TERM)-RELATED"/>
    <property type="match status" value="1"/>
</dbReference>
<sequence length="248" mass="26070">MLIGIDLGSRSIKLAAVKDGILAESLVVESGFAPHDQAALLLARFNARRVVSTGYGRHLAQRHFAGEIITEIKAHALGARHADPSCETVLDVGGQDSKVINLDGAGRVKNFQMNDKCAAGTGRFLEIMAATLGYTLAEFGEAALAAREGNAIGSMCAVFAESEVISLKNRGTPPEAIARSVHLAIVDRLAAMLNKAGHGRRLVFSGGAARNRALVGLLEERLGVRFTVPERPEIMGALGAALHAGTLD</sequence>
<gene>
    <name evidence="7" type="ordered locus">GSU2945</name>
</gene>
<evidence type="ECO:0000256" key="2">
    <source>
        <dbReference type="ARBA" id="ARBA00011738"/>
    </source>
</evidence>
<dbReference type="RefSeq" id="WP_010943576.1">
    <property type="nucleotide sequence ID" value="NC_002939.5"/>
</dbReference>
<dbReference type="Gene3D" id="3.30.420.40">
    <property type="match status" value="2"/>
</dbReference>
<dbReference type="NCBIfam" id="TIGR00241">
    <property type="entry name" value="CoA_E_activ"/>
    <property type="match status" value="1"/>
</dbReference>
<dbReference type="SMR" id="Q748Q6"/>
<evidence type="ECO:0000313" key="8">
    <source>
        <dbReference type="Proteomes" id="UP000000577"/>
    </source>
</evidence>
<keyword evidence="5" id="KW-0411">Iron-sulfur</keyword>
<dbReference type="KEGG" id="gsu:GSU2945"/>
<keyword evidence="8" id="KW-1185">Reference proteome</keyword>
<comment type="cofactor">
    <cofactor evidence="1">
        <name>[4Fe-4S] cluster</name>
        <dbReference type="ChEBI" id="CHEBI:49883"/>
    </cofactor>
</comment>
<dbReference type="GO" id="GO:0046872">
    <property type="term" value="F:metal ion binding"/>
    <property type="evidence" value="ECO:0007669"/>
    <property type="project" value="UniProtKB-KW"/>
</dbReference>
<evidence type="ECO:0000259" key="6">
    <source>
        <dbReference type="Pfam" id="PF01869"/>
    </source>
</evidence>